<evidence type="ECO:0008006" key="2">
    <source>
        <dbReference type="Google" id="ProtNLM"/>
    </source>
</evidence>
<dbReference type="Gene3D" id="2.60.40.1120">
    <property type="entry name" value="Carboxypeptidase-like, regulatory domain"/>
    <property type="match status" value="1"/>
</dbReference>
<name>X1FQ95_9ZZZZ</name>
<dbReference type="InterPro" id="IPR008969">
    <property type="entry name" value="CarboxyPept-like_regulatory"/>
</dbReference>
<gene>
    <name evidence="1" type="ORF">S03H2_15263</name>
</gene>
<dbReference type="EMBL" id="BARU01007752">
    <property type="protein sequence ID" value="GAH47157.1"/>
    <property type="molecule type" value="Genomic_DNA"/>
</dbReference>
<accession>X1FQ95</accession>
<sequence>MTLETSWVQFLRVPPSGSNQVVEAVQITDQEGRFGFLVDPGEYYIKAEKPGYVFPSTIKEKLTLYGKEIKVYQGETI</sequence>
<protein>
    <recommendedName>
        <fullName evidence="2">Prealbumin-like fold domain-containing protein</fullName>
    </recommendedName>
</protein>
<proteinExistence type="predicted"/>
<evidence type="ECO:0000313" key="1">
    <source>
        <dbReference type="EMBL" id="GAH47157.1"/>
    </source>
</evidence>
<comment type="caution">
    <text evidence="1">The sequence shown here is derived from an EMBL/GenBank/DDBJ whole genome shotgun (WGS) entry which is preliminary data.</text>
</comment>
<dbReference type="SUPFAM" id="SSF49464">
    <property type="entry name" value="Carboxypeptidase regulatory domain-like"/>
    <property type="match status" value="1"/>
</dbReference>
<reference evidence="1" key="1">
    <citation type="journal article" date="2014" name="Front. Microbiol.">
        <title>High frequency of phylogenetically diverse reductive dehalogenase-homologous genes in deep subseafloor sedimentary metagenomes.</title>
        <authorList>
            <person name="Kawai M."/>
            <person name="Futagami T."/>
            <person name="Toyoda A."/>
            <person name="Takaki Y."/>
            <person name="Nishi S."/>
            <person name="Hori S."/>
            <person name="Arai W."/>
            <person name="Tsubouchi T."/>
            <person name="Morono Y."/>
            <person name="Uchiyama I."/>
            <person name="Ito T."/>
            <person name="Fujiyama A."/>
            <person name="Inagaki F."/>
            <person name="Takami H."/>
        </authorList>
    </citation>
    <scope>NUCLEOTIDE SEQUENCE</scope>
    <source>
        <strain evidence="1">Expedition CK06-06</strain>
    </source>
</reference>
<feature type="non-terminal residue" evidence="1">
    <location>
        <position position="77"/>
    </location>
</feature>
<organism evidence="1">
    <name type="scientific">marine sediment metagenome</name>
    <dbReference type="NCBI Taxonomy" id="412755"/>
    <lineage>
        <taxon>unclassified sequences</taxon>
        <taxon>metagenomes</taxon>
        <taxon>ecological metagenomes</taxon>
    </lineage>
</organism>
<dbReference type="AlphaFoldDB" id="X1FQ95"/>